<proteinExistence type="inferred from homology"/>
<dbReference type="Gene3D" id="3.30.70.1180">
    <property type="entry name" value="Vacuolar atp synthase subunit c, domain 1"/>
    <property type="match status" value="1"/>
</dbReference>
<name>A0A1Y1HSE0_KLENI</name>
<comment type="function">
    <text evidence="5">Subunit of the peripheral V1 complex of vacuolar ATPase. Subunit C is necessary for the assembly of the catalytic sector of the enzyme and is likely to have a specific function in its catalytic activity. V-ATPase is responsible for acidifying a variety of intracellular compartments in eukaryotic cells.</text>
</comment>
<comment type="function">
    <text evidence="6">Subunit of the V1 complex of vacuolar(H+)-ATPase (V-ATPase), a multisubunit enzyme composed of a peripheral complex (V1) that hydrolyzes ATP and a membrane integral complex (V0) that translocates protons. V-ATPase is responsible for acidifying and maintaining the pH of intracellular compartments and in some cell types, is targeted to the plasma membrane, where it is responsible for acidifying the extracellular environment. Subunit C is necessary for the assembly of the catalytic sector of the enzyme and is likely to have a specific function in its catalytic activity.</text>
</comment>
<organism evidence="7 8">
    <name type="scientific">Klebsormidium nitens</name>
    <name type="common">Green alga</name>
    <name type="synonym">Ulothrix nitens</name>
    <dbReference type="NCBI Taxonomy" id="105231"/>
    <lineage>
        <taxon>Eukaryota</taxon>
        <taxon>Viridiplantae</taxon>
        <taxon>Streptophyta</taxon>
        <taxon>Klebsormidiophyceae</taxon>
        <taxon>Klebsormidiales</taxon>
        <taxon>Klebsormidiaceae</taxon>
        <taxon>Klebsormidium</taxon>
    </lineage>
</organism>
<evidence type="ECO:0000256" key="5">
    <source>
        <dbReference type="ARBA" id="ARBA00025445"/>
    </source>
</evidence>
<accession>A0A1Y1HSE0</accession>
<keyword evidence="8" id="KW-1185">Reference proteome</keyword>
<keyword evidence="3 6" id="KW-0375">Hydrogen ion transport</keyword>
<keyword evidence="4 6" id="KW-0406">Ion transport</keyword>
<dbReference type="GO" id="GO:0046961">
    <property type="term" value="F:proton-transporting ATPase activity, rotational mechanism"/>
    <property type="evidence" value="ECO:0000318"/>
    <property type="project" value="GO_Central"/>
</dbReference>
<dbReference type="STRING" id="105231.A0A1Y1HSE0"/>
<evidence type="ECO:0000256" key="6">
    <source>
        <dbReference type="RuleBase" id="RU364010"/>
    </source>
</evidence>
<dbReference type="PANTHER" id="PTHR10137:SF0">
    <property type="entry name" value="V-TYPE PROTON ATPASE SUBUNIT C"/>
    <property type="match status" value="1"/>
</dbReference>
<dbReference type="InterPro" id="IPR004907">
    <property type="entry name" value="ATPase_V1-cplx_csu"/>
</dbReference>
<protein>
    <recommendedName>
        <fullName evidence="6">V-type proton ATPase subunit C</fullName>
    </recommendedName>
</protein>
<comment type="subunit">
    <text evidence="6">V-ATPase is a heteromultimeric enzyme composed of a peripheral catalytic V1 complex (components A to H) attached to an integral membrane V0 proton pore complex.</text>
</comment>
<dbReference type="FunFam" id="3.30.70.100:FF:000002">
    <property type="entry name" value="V-type proton ATPase subunit C"/>
    <property type="match status" value="1"/>
</dbReference>
<evidence type="ECO:0000256" key="1">
    <source>
        <dbReference type="ARBA" id="ARBA00006138"/>
    </source>
</evidence>
<dbReference type="SUPFAM" id="SSF118203">
    <property type="entry name" value="Vacuolar ATP synthase subunit C"/>
    <property type="match status" value="1"/>
</dbReference>
<dbReference type="GO" id="GO:0000221">
    <property type="term" value="C:vacuolar proton-transporting V-type ATPase, V1 domain"/>
    <property type="evidence" value="ECO:0000318"/>
    <property type="project" value="GO_Central"/>
</dbReference>
<dbReference type="AlphaFoldDB" id="A0A1Y1HSE0"/>
<dbReference type="PANTHER" id="PTHR10137">
    <property type="entry name" value="V-TYPE PROTON ATPASE SUBUNIT C"/>
    <property type="match status" value="1"/>
</dbReference>
<dbReference type="InterPro" id="IPR036132">
    <property type="entry name" value="Vac_ATP_synth_c_sf"/>
</dbReference>
<reference evidence="7 8" key="1">
    <citation type="journal article" date="2014" name="Nat. Commun.">
        <title>Klebsormidium flaccidum genome reveals primary factors for plant terrestrial adaptation.</title>
        <authorList>
            <person name="Hori K."/>
            <person name="Maruyama F."/>
            <person name="Fujisawa T."/>
            <person name="Togashi T."/>
            <person name="Yamamoto N."/>
            <person name="Seo M."/>
            <person name="Sato S."/>
            <person name="Yamada T."/>
            <person name="Mori H."/>
            <person name="Tajima N."/>
            <person name="Moriyama T."/>
            <person name="Ikeuchi M."/>
            <person name="Watanabe M."/>
            <person name="Wada H."/>
            <person name="Kobayashi K."/>
            <person name="Saito M."/>
            <person name="Masuda T."/>
            <person name="Sasaki-Sekimoto Y."/>
            <person name="Mashiguchi K."/>
            <person name="Awai K."/>
            <person name="Shimojima M."/>
            <person name="Masuda S."/>
            <person name="Iwai M."/>
            <person name="Nobusawa T."/>
            <person name="Narise T."/>
            <person name="Kondo S."/>
            <person name="Saito H."/>
            <person name="Sato R."/>
            <person name="Murakawa M."/>
            <person name="Ihara Y."/>
            <person name="Oshima-Yamada Y."/>
            <person name="Ohtaka K."/>
            <person name="Satoh M."/>
            <person name="Sonobe K."/>
            <person name="Ishii M."/>
            <person name="Ohtani R."/>
            <person name="Kanamori-Sato M."/>
            <person name="Honoki R."/>
            <person name="Miyazaki D."/>
            <person name="Mochizuki H."/>
            <person name="Umetsu J."/>
            <person name="Higashi K."/>
            <person name="Shibata D."/>
            <person name="Kamiya Y."/>
            <person name="Sato N."/>
            <person name="Nakamura Y."/>
            <person name="Tabata S."/>
            <person name="Ida S."/>
            <person name="Kurokawa K."/>
            <person name="Ohta H."/>
        </authorList>
    </citation>
    <scope>NUCLEOTIDE SEQUENCE [LARGE SCALE GENOMIC DNA]</scope>
    <source>
        <strain evidence="7 8">NIES-2285</strain>
    </source>
</reference>
<evidence type="ECO:0000256" key="3">
    <source>
        <dbReference type="ARBA" id="ARBA00022781"/>
    </source>
</evidence>
<gene>
    <name evidence="7" type="ORF">KFL_000830360</name>
</gene>
<comment type="similarity">
    <text evidence="1 6">Belongs to the V-ATPase C subunit family.</text>
</comment>
<dbReference type="EMBL" id="DF237032">
    <property type="protein sequence ID" value="GAQ81554.1"/>
    <property type="molecule type" value="Genomic_DNA"/>
</dbReference>
<evidence type="ECO:0000313" key="7">
    <source>
        <dbReference type="EMBL" id="GAQ81554.1"/>
    </source>
</evidence>
<keyword evidence="2 6" id="KW-0813">Transport</keyword>
<evidence type="ECO:0000313" key="8">
    <source>
        <dbReference type="Proteomes" id="UP000054558"/>
    </source>
</evidence>
<dbReference type="Proteomes" id="UP000054558">
    <property type="component" value="Unassembled WGS sequence"/>
</dbReference>
<sequence>MLRLRRSAAFGRVPLCAKCLPMGSQYWIVSLPLKGTKEAAWSAAQEKISHTSFDTQIYKLHIPELRVGTLDSLLALSDDLVKVSSTVENVAGKIRRQLDDLDRAGGSEVTALSVDGIPVDSYITRFQWDEAKYPIMSPLREIMTSITDSVVKLEDDLKIRVSEYNGVKSQLSQINRKATGSLAVKDLSSIVKPEDIVTSEHLVTLLVVVSRFTEKEWLTNYESLSQFVVPRSSTKLAEDNEYALYTVVLFKKVADTFKTHAREKGFQVREFDFDPENFGQREEQLERLQADMDGMRISLQQWCAASYGEVFSGWLHMCAIRTFAESILRYGLPPAFLSVVIIPSLKSEKRLRQALDQLAGGDKSSHWKSGAEDVVPGLVMDTDLYPYVSLTLNLAT</sequence>
<dbReference type="OMA" id="VMIWIHV"/>
<evidence type="ECO:0000256" key="4">
    <source>
        <dbReference type="ARBA" id="ARBA00023065"/>
    </source>
</evidence>
<dbReference type="OrthoDB" id="6605928at2759"/>
<dbReference type="CDD" id="cd14785">
    <property type="entry name" value="V-ATPase_C"/>
    <property type="match status" value="1"/>
</dbReference>
<dbReference type="Gene3D" id="1.20.1460.10">
    <property type="entry name" value="subunit c (vma5p) of the yeast v-atpase, domain 2"/>
    <property type="match status" value="1"/>
</dbReference>
<dbReference type="Gene3D" id="3.30.70.100">
    <property type="match status" value="1"/>
</dbReference>
<dbReference type="Pfam" id="PF03223">
    <property type="entry name" value="V-ATPase_C"/>
    <property type="match status" value="1"/>
</dbReference>
<evidence type="ECO:0000256" key="2">
    <source>
        <dbReference type="ARBA" id="ARBA00022448"/>
    </source>
</evidence>